<feature type="domain" description="Protein kinase" evidence="12">
    <location>
        <begin position="147"/>
        <end position="401"/>
    </location>
</feature>
<feature type="region of interest" description="Disordered" evidence="11">
    <location>
        <begin position="103"/>
        <end position="137"/>
    </location>
</feature>
<organism evidence="14 15">
    <name type="scientific">Absidia repens</name>
    <dbReference type="NCBI Taxonomy" id="90262"/>
    <lineage>
        <taxon>Eukaryota</taxon>
        <taxon>Fungi</taxon>
        <taxon>Fungi incertae sedis</taxon>
        <taxon>Mucoromycota</taxon>
        <taxon>Mucoromycotina</taxon>
        <taxon>Mucoromycetes</taxon>
        <taxon>Mucorales</taxon>
        <taxon>Cunninghamellaceae</taxon>
        <taxon>Absidia</taxon>
    </lineage>
</organism>
<dbReference type="GO" id="GO:0005952">
    <property type="term" value="C:cAMP-dependent protein kinase complex"/>
    <property type="evidence" value="ECO:0007669"/>
    <property type="project" value="TreeGrafter"/>
</dbReference>
<dbReference type="EC" id="2.7.11.11" evidence="1"/>
<evidence type="ECO:0000256" key="7">
    <source>
        <dbReference type="ARBA" id="ARBA00047292"/>
    </source>
</evidence>
<evidence type="ECO:0000313" key="15">
    <source>
        <dbReference type="Proteomes" id="UP000193560"/>
    </source>
</evidence>
<evidence type="ECO:0000256" key="11">
    <source>
        <dbReference type="SAM" id="MobiDB-lite"/>
    </source>
</evidence>
<dbReference type="GO" id="GO:0005524">
    <property type="term" value="F:ATP binding"/>
    <property type="evidence" value="ECO:0007669"/>
    <property type="project" value="UniProtKB-UniRule"/>
</dbReference>
<feature type="domain" description="AGC-kinase C-terminal" evidence="13">
    <location>
        <begin position="402"/>
        <end position="456"/>
    </location>
</feature>
<dbReference type="STRING" id="90262.A0A1X2IEL8"/>
<evidence type="ECO:0000256" key="1">
    <source>
        <dbReference type="ARBA" id="ARBA00012444"/>
    </source>
</evidence>
<keyword evidence="15" id="KW-1185">Reference proteome</keyword>
<keyword evidence="2 10" id="KW-0723">Serine/threonine-protein kinase</keyword>
<accession>A0A1X2IEL8</accession>
<dbReference type="SMART" id="SM00133">
    <property type="entry name" value="S_TK_X"/>
    <property type="match status" value="1"/>
</dbReference>
<protein>
    <recommendedName>
        <fullName evidence="1">cAMP-dependent protein kinase</fullName>
        <ecNumber evidence="1">2.7.11.11</ecNumber>
    </recommendedName>
</protein>
<keyword evidence="6 9" id="KW-0067">ATP-binding</keyword>
<dbReference type="PROSITE" id="PS50011">
    <property type="entry name" value="PROTEIN_KINASE_DOM"/>
    <property type="match status" value="1"/>
</dbReference>
<gene>
    <name evidence="14" type="ORF">BCR42DRAFT_416528</name>
</gene>
<evidence type="ECO:0000256" key="9">
    <source>
        <dbReference type="PROSITE-ProRule" id="PRU10141"/>
    </source>
</evidence>
<comment type="catalytic activity">
    <reaction evidence="7">
        <text>L-threonyl-[protein] + ATP = O-phospho-L-threonyl-[protein] + ADP + H(+)</text>
        <dbReference type="Rhea" id="RHEA:46608"/>
        <dbReference type="Rhea" id="RHEA-COMP:11060"/>
        <dbReference type="Rhea" id="RHEA-COMP:11605"/>
        <dbReference type="ChEBI" id="CHEBI:15378"/>
        <dbReference type="ChEBI" id="CHEBI:30013"/>
        <dbReference type="ChEBI" id="CHEBI:30616"/>
        <dbReference type="ChEBI" id="CHEBI:61977"/>
        <dbReference type="ChEBI" id="CHEBI:456216"/>
        <dbReference type="EC" id="2.7.11.11"/>
    </reaction>
</comment>
<dbReference type="CDD" id="cd05580">
    <property type="entry name" value="STKc_PKA_like"/>
    <property type="match status" value="1"/>
</dbReference>
<keyword evidence="5 14" id="KW-0418">Kinase</keyword>
<comment type="similarity">
    <text evidence="10">Belongs to the protein kinase superfamily.</text>
</comment>
<dbReference type="InterPro" id="IPR017441">
    <property type="entry name" value="Protein_kinase_ATP_BS"/>
</dbReference>
<dbReference type="InterPro" id="IPR000719">
    <property type="entry name" value="Prot_kinase_dom"/>
</dbReference>
<dbReference type="PROSITE" id="PS00108">
    <property type="entry name" value="PROTEIN_KINASE_ST"/>
    <property type="match status" value="1"/>
</dbReference>
<dbReference type="PANTHER" id="PTHR24353">
    <property type="entry name" value="CYCLIC NUCLEOTIDE-DEPENDENT PROTEIN KINASE"/>
    <property type="match status" value="1"/>
</dbReference>
<name>A0A1X2IEL8_9FUNG</name>
<dbReference type="PROSITE" id="PS51285">
    <property type="entry name" value="AGC_KINASE_CTER"/>
    <property type="match status" value="1"/>
</dbReference>
<keyword evidence="4 9" id="KW-0547">Nucleotide-binding</keyword>
<dbReference type="FunFam" id="3.30.200.20:FF:000005">
    <property type="entry name" value="cAMP-dependent protein kinase catalytic subunit"/>
    <property type="match status" value="1"/>
</dbReference>
<dbReference type="GO" id="GO:0005829">
    <property type="term" value="C:cytosol"/>
    <property type="evidence" value="ECO:0007669"/>
    <property type="project" value="TreeGrafter"/>
</dbReference>
<dbReference type="PROSITE" id="PS00107">
    <property type="entry name" value="PROTEIN_KINASE_ATP"/>
    <property type="match status" value="1"/>
</dbReference>
<dbReference type="InterPro" id="IPR008271">
    <property type="entry name" value="Ser/Thr_kinase_AS"/>
</dbReference>
<dbReference type="SUPFAM" id="SSF56112">
    <property type="entry name" value="Protein kinase-like (PK-like)"/>
    <property type="match status" value="1"/>
</dbReference>
<evidence type="ECO:0000259" key="13">
    <source>
        <dbReference type="PROSITE" id="PS51285"/>
    </source>
</evidence>
<evidence type="ECO:0000256" key="2">
    <source>
        <dbReference type="ARBA" id="ARBA00022527"/>
    </source>
</evidence>
<feature type="compositionally biased region" description="Basic and acidic residues" evidence="11">
    <location>
        <begin position="14"/>
        <end position="24"/>
    </location>
</feature>
<sequence length="456" mass="52705">MATLQKQQQQQQHNHADKIQDSKEAPPSFLSSINKETQDDRKHSTMDHQMEGMAFQSLTPNLPVSPPHSPTLKVDDNDVSTHAPVISSRDFPVAYDTTAPTHYESYESNQPQPQSQQQQQQEQVKQQQKQQQQQQQSEQRKLKLADFHLLRTLGTGSFGRVHLVQSQVNQLYYAMKVLNKEVVVRSKQIEHTVNERNVLMSVDYPFLIKLWGTFQDAANLYMVQEYVAGGEIFNLLRRSEKFDEDAARFYASEVLLSIAYLHSNDIIYRDLKPENLLLDNEGHIKITDFGFAKHVPDITWTLCGTPDYLAPEIIESKGYGKSVDYWSLGILIYEMLAGYPPFYDDSQFRLYEKIVRCKPTYPDHFSEEAKDLLSHLLTTDLTRRYGNLKRGYMDLVDHPWFASVDFTVVANRRATPPFVPTIKNSGDTSNFDTYEESKVTYGVDQPDRYGRYFKNF</sequence>
<evidence type="ECO:0000313" key="14">
    <source>
        <dbReference type="EMBL" id="ORZ15160.1"/>
    </source>
</evidence>
<evidence type="ECO:0000256" key="4">
    <source>
        <dbReference type="ARBA" id="ARBA00022741"/>
    </source>
</evidence>
<evidence type="ECO:0000256" key="5">
    <source>
        <dbReference type="ARBA" id="ARBA00022777"/>
    </source>
</evidence>
<dbReference type="FunFam" id="1.10.510.10:FF:000005">
    <property type="entry name" value="cAMP-dependent protein kinase catalytic subunit alpha"/>
    <property type="match status" value="1"/>
</dbReference>
<comment type="caution">
    <text evidence="14">The sequence shown here is derived from an EMBL/GenBank/DDBJ whole genome shotgun (WGS) entry which is preliminary data.</text>
</comment>
<feature type="compositionally biased region" description="Basic and acidic residues" evidence="11">
    <location>
        <begin position="36"/>
        <end position="50"/>
    </location>
</feature>
<dbReference type="SMART" id="SM00220">
    <property type="entry name" value="S_TKc"/>
    <property type="match status" value="1"/>
</dbReference>
<comment type="catalytic activity">
    <reaction evidence="8">
        <text>L-seryl-[protein] + ATP = O-phospho-L-seryl-[protein] + ADP + H(+)</text>
        <dbReference type="Rhea" id="RHEA:17989"/>
        <dbReference type="Rhea" id="RHEA-COMP:9863"/>
        <dbReference type="Rhea" id="RHEA-COMP:11604"/>
        <dbReference type="ChEBI" id="CHEBI:15378"/>
        <dbReference type="ChEBI" id="CHEBI:29999"/>
        <dbReference type="ChEBI" id="CHEBI:30616"/>
        <dbReference type="ChEBI" id="CHEBI:83421"/>
        <dbReference type="ChEBI" id="CHEBI:456216"/>
        <dbReference type="EC" id="2.7.11.11"/>
    </reaction>
</comment>
<reference evidence="14 15" key="1">
    <citation type="submission" date="2016-07" db="EMBL/GenBank/DDBJ databases">
        <title>Pervasive Adenine N6-methylation of Active Genes in Fungi.</title>
        <authorList>
            <consortium name="DOE Joint Genome Institute"/>
            <person name="Mondo S.J."/>
            <person name="Dannebaum R.O."/>
            <person name="Kuo R.C."/>
            <person name="Labutti K."/>
            <person name="Haridas S."/>
            <person name="Kuo A."/>
            <person name="Salamov A."/>
            <person name="Ahrendt S.R."/>
            <person name="Lipzen A."/>
            <person name="Sullivan W."/>
            <person name="Andreopoulos W.B."/>
            <person name="Clum A."/>
            <person name="Lindquist E."/>
            <person name="Daum C."/>
            <person name="Ramamoorthy G.K."/>
            <person name="Gryganskyi A."/>
            <person name="Culley D."/>
            <person name="Magnuson J.K."/>
            <person name="James T.Y."/>
            <person name="O'Malley M.A."/>
            <person name="Stajich J.E."/>
            <person name="Spatafora J.W."/>
            <person name="Visel A."/>
            <person name="Grigoriev I.V."/>
        </authorList>
    </citation>
    <scope>NUCLEOTIDE SEQUENCE [LARGE SCALE GENOMIC DNA]</scope>
    <source>
        <strain evidence="14 15">NRRL 1336</strain>
    </source>
</reference>
<evidence type="ECO:0000256" key="6">
    <source>
        <dbReference type="ARBA" id="ARBA00022840"/>
    </source>
</evidence>
<dbReference type="PANTHER" id="PTHR24353:SF153">
    <property type="entry name" value="CAMP-DEPENDENT PROTEIN KINASE CATALYTIC SUBUNIT 1"/>
    <property type="match status" value="1"/>
</dbReference>
<evidence type="ECO:0000256" key="8">
    <source>
        <dbReference type="ARBA" id="ARBA00047454"/>
    </source>
</evidence>
<evidence type="ECO:0000256" key="3">
    <source>
        <dbReference type="ARBA" id="ARBA00022679"/>
    </source>
</evidence>
<dbReference type="Gene3D" id="1.10.510.10">
    <property type="entry name" value="Transferase(Phosphotransferase) domain 1"/>
    <property type="match status" value="1"/>
</dbReference>
<proteinExistence type="inferred from homology"/>
<dbReference type="Proteomes" id="UP000193560">
    <property type="component" value="Unassembled WGS sequence"/>
</dbReference>
<feature type="compositionally biased region" description="Low complexity" evidence="11">
    <location>
        <begin position="110"/>
        <end position="137"/>
    </location>
</feature>
<dbReference type="AlphaFoldDB" id="A0A1X2IEL8"/>
<evidence type="ECO:0000256" key="10">
    <source>
        <dbReference type="RuleBase" id="RU000304"/>
    </source>
</evidence>
<feature type="region of interest" description="Disordered" evidence="11">
    <location>
        <begin position="1"/>
        <end position="78"/>
    </location>
</feature>
<feature type="compositionally biased region" description="Low complexity" evidence="11">
    <location>
        <begin position="1"/>
        <end position="12"/>
    </location>
</feature>
<evidence type="ECO:0000259" key="12">
    <source>
        <dbReference type="PROSITE" id="PS50011"/>
    </source>
</evidence>
<keyword evidence="3" id="KW-0808">Transferase</keyword>
<feature type="binding site" evidence="9">
    <location>
        <position position="176"/>
    </location>
    <ligand>
        <name>ATP</name>
        <dbReference type="ChEBI" id="CHEBI:30616"/>
    </ligand>
</feature>
<dbReference type="GO" id="GO:0005634">
    <property type="term" value="C:nucleus"/>
    <property type="evidence" value="ECO:0007669"/>
    <property type="project" value="TreeGrafter"/>
</dbReference>
<dbReference type="InterPro" id="IPR011009">
    <property type="entry name" value="Kinase-like_dom_sf"/>
</dbReference>
<dbReference type="EMBL" id="MCGE01000013">
    <property type="protein sequence ID" value="ORZ15160.1"/>
    <property type="molecule type" value="Genomic_DNA"/>
</dbReference>
<dbReference type="Pfam" id="PF00069">
    <property type="entry name" value="Pkinase"/>
    <property type="match status" value="1"/>
</dbReference>
<dbReference type="Gene3D" id="3.30.200.20">
    <property type="entry name" value="Phosphorylase Kinase, domain 1"/>
    <property type="match status" value="1"/>
</dbReference>
<dbReference type="OrthoDB" id="63267at2759"/>
<dbReference type="InterPro" id="IPR000961">
    <property type="entry name" value="AGC-kinase_C"/>
</dbReference>
<dbReference type="GO" id="GO:0004691">
    <property type="term" value="F:cAMP-dependent protein kinase activity"/>
    <property type="evidence" value="ECO:0007669"/>
    <property type="project" value="UniProtKB-EC"/>
</dbReference>